<dbReference type="Proteomes" id="UP000092462">
    <property type="component" value="Unassembled WGS sequence"/>
</dbReference>
<accession>A0A1B0DDY9</accession>
<feature type="region of interest" description="Disordered" evidence="1">
    <location>
        <begin position="47"/>
        <end position="82"/>
    </location>
</feature>
<name>A0A1B0DDY9_PHLPP</name>
<dbReference type="EMBL" id="AJVK01032370">
    <property type="status" value="NOT_ANNOTATED_CDS"/>
    <property type="molecule type" value="Genomic_DNA"/>
</dbReference>
<dbReference type="VEuPathDB" id="VectorBase:PPAI006112"/>
<dbReference type="VEuPathDB" id="VectorBase:PPAPM1_006962"/>
<proteinExistence type="predicted"/>
<evidence type="ECO:0000313" key="3">
    <source>
        <dbReference type="Proteomes" id="UP000092462"/>
    </source>
</evidence>
<feature type="compositionally biased region" description="Polar residues" evidence="1">
    <location>
        <begin position="67"/>
        <end position="82"/>
    </location>
</feature>
<dbReference type="AlphaFoldDB" id="A0A1B0DDY9"/>
<keyword evidence="3" id="KW-1185">Reference proteome</keyword>
<evidence type="ECO:0000313" key="2">
    <source>
        <dbReference type="EnsemblMetazoa" id="PPAI006112-PA"/>
    </source>
</evidence>
<protein>
    <submittedName>
        <fullName evidence="2">Uncharacterized protein</fullName>
    </submittedName>
</protein>
<reference evidence="2" key="1">
    <citation type="submission" date="2022-08" db="UniProtKB">
        <authorList>
            <consortium name="EnsemblMetazoa"/>
        </authorList>
    </citation>
    <scope>IDENTIFICATION</scope>
    <source>
        <strain evidence="2">Israel</strain>
    </source>
</reference>
<dbReference type="EnsemblMetazoa" id="PPAI006112-RA">
    <property type="protein sequence ID" value="PPAI006112-PA"/>
    <property type="gene ID" value="PPAI006112"/>
</dbReference>
<evidence type="ECO:0000256" key="1">
    <source>
        <dbReference type="SAM" id="MobiDB-lite"/>
    </source>
</evidence>
<organism evidence="2 3">
    <name type="scientific">Phlebotomus papatasi</name>
    <name type="common">Sandfly</name>
    <dbReference type="NCBI Taxonomy" id="29031"/>
    <lineage>
        <taxon>Eukaryota</taxon>
        <taxon>Metazoa</taxon>
        <taxon>Ecdysozoa</taxon>
        <taxon>Arthropoda</taxon>
        <taxon>Hexapoda</taxon>
        <taxon>Insecta</taxon>
        <taxon>Pterygota</taxon>
        <taxon>Neoptera</taxon>
        <taxon>Endopterygota</taxon>
        <taxon>Diptera</taxon>
        <taxon>Nematocera</taxon>
        <taxon>Psychodoidea</taxon>
        <taxon>Psychodidae</taxon>
        <taxon>Phlebotomus</taxon>
        <taxon>Phlebotomus</taxon>
    </lineage>
</organism>
<sequence>MEINLFIFGSAISGGGGGSSIGVHGDDDSQQAAEAMVQLSGIGFYNQPQDESIDLDPNYDPSDFLGMTSSSSLAPQRPPQLSTEVQPEASVAAVPVPAAVAEEEPAIVSNPSVAIQDDLAISDTDEEDNNLILTITKEEPTVENNEGEAEGDLWF</sequence>